<dbReference type="SUPFAM" id="SSF46689">
    <property type="entry name" value="Homeodomain-like"/>
    <property type="match status" value="1"/>
</dbReference>
<dbReference type="InterPro" id="IPR018062">
    <property type="entry name" value="HTH_AraC-typ_CS"/>
</dbReference>
<keyword evidence="8" id="KW-0805">Transcription regulation</keyword>
<evidence type="ECO:0000256" key="9">
    <source>
        <dbReference type="ARBA" id="ARBA00023125"/>
    </source>
</evidence>
<dbReference type="GO" id="GO:0032259">
    <property type="term" value="P:methylation"/>
    <property type="evidence" value="ECO:0007669"/>
    <property type="project" value="UniProtKB-KW"/>
</dbReference>
<keyword evidence="6" id="KW-0227">DNA damage</keyword>
<dbReference type="NCBIfam" id="TIGR00589">
    <property type="entry name" value="ogt"/>
    <property type="match status" value="1"/>
</dbReference>
<evidence type="ECO:0000256" key="6">
    <source>
        <dbReference type="ARBA" id="ARBA00022763"/>
    </source>
</evidence>
<comment type="catalytic activity">
    <reaction evidence="13">
        <text>a 6-O-methyl-2'-deoxyguanosine in DNA + L-cysteinyl-[protein] = S-methyl-L-cysteinyl-[protein] + a 2'-deoxyguanosine in DNA</text>
        <dbReference type="Rhea" id="RHEA:24000"/>
        <dbReference type="Rhea" id="RHEA-COMP:10131"/>
        <dbReference type="Rhea" id="RHEA-COMP:10132"/>
        <dbReference type="Rhea" id="RHEA-COMP:11367"/>
        <dbReference type="Rhea" id="RHEA-COMP:11368"/>
        <dbReference type="ChEBI" id="CHEBI:29950"/>
        <dbReference type="ChEBI" id="CHEBI:82612"/>
        <dbReference type="ChEBI" id="CHEBI:85445"/>
        <dbReference type="ChEBI" id="CHEBI:85448"/>
        <dbReference type="EC" id="2.1.1.63"/>
    </reaction>
</comment>
<evidence type="ECO:0000256" key="3">
    <source>
        <dbReference type="ARBA" id="ARBA00022603"/>
    </source>
</evidence>
<organism evidence="15 16">
    <name type="scientific">Siccibacter colletis</name>
    <dbReference type="NCBI Taxonomy" id="1505757"/>
    <lineage>
        <taxon>Bacteria</taxon>
        <taxon>Pseudomonadati</taxon>
        <taxon>Pseudomonadota</taxon>
        <taxon>Gammaproteobacteria</taxon>
        <taxon>Enterobacterales</taxon>
        <taxon>Enterobacteriaceae</taxon>
        <taxon>Siccibacter</taxon>
    </lineage>
</organism>
<dbReference type="Pfam" id="PF12833">
    <property type="entry name" value="HTH_18"/>
    <property type="match status" value="1"/>
</dbReference>
<evidence type="ECO:0000256" key="5">
    <source>
        <dbReference type="ARBA" id="ARBA00022723"/>
    </source>
</evidence>
<dbReference type="InterPro" id="IPR035451">
    <property type="entry name" value="Ada-like_dom_sf"/>
</dbReference>
<evidence type="ECO:0000256" key="7">
    <source>
        <dbReference type="ARBA" id="ARBA00022833"/>
    </source>
</evidence>
<dbReference type="SMART" id="SM00342">
    <property type="entry name" value="HTH_ARAC"/>
    <property type="match status" value="1"/>
</dbReference>
<dbReference type="InterPro" id="IPR004026">
    <property type="entry name" value="Ada_DNA_repair_Zn-bd"/>
</dbReference>
<evidence type="ECO:0000256" key="10">
    <source>
        <dbReference type="ARBA" id="ARBA00023159"/>
    </source>
</evidence>
<keyword evidence="4 15" id="KW-0808">Transferase</keyword>
<evidence type="ECO:0000256" key="13">
    <source>
        <dbReference type="ARBA" id="ARBA00049348"/>
    </source>
</evidence>
<accession>A0ABY6JAH7</accession>
<dbReference type="SUPFAM" id="SSF53155">
    <property type="entry name" value="Methylated DNA-protein cysteine methyltransferase domain"/>
    <property type="match status" value="1"/>
</dbReference>
<keyword evidence="3 15" id="KW-0489">Methyltransferase</keyword>
<evidence type="ECO:0000256" key="12">
    <source>
        <dbReference type="ARBA" id="ARBA00023204"/>
    </source>
</evidence>
<evidence type="ECO:0000256" key="11">
    <source>
        <dbReference type="ARBA" id="ARBA00023163"/>
    </source>
</evidence>
<dbReference type="Gene3D" id="1.10.10.10">
    <property type="entry name" value="Winged helix-like DNA-binding domain superfamily/Winged helix DNA-binding domain"/>
    <property type="match status" value="1"/>
</dbReference>
<keyword evidence="11" id="KW-0804">Transcription</keyword>
<comment type="cofactor">
    <cofactor evidence="2">
        <name>Zn(2+)</name>
        <dbReference type="ChEBI" id="CHEBI:29105"/>
    </cofactor>
</comment>
<dbReference type="PROSITE" id="PS01124">
    <property type="entry name" value="HTH_ARAC_FAMILY_2"/>
    <property type="match status" value="1"/>
</dbReference>
<dbReference type="GO" id="GO:0008168">
    <property type="term" value="F:methyltransferase activity"/>
    <property type="evidence" value="ECO:0007669"/>
    <property type="project" value="UniProtKB-KW"/>
</dbReference>
<dbReference type="PIRSF" id="PIRSF000409">
    <property type="entry name" value="Ada"/>
    <property type="match status" value="1"/>
</dbReference>
<evidence type="ECO:0000313" key="15">
    <source>
        <dbReference type="EMBL" id="UYU30847.1"/>
    </source>
</evidence>
<dbReference type="Proteomes" id="UP001156318">
    <property type="component" value="Chromosome"/>
</dbReference>
<dbReference type="InterPro" id="IPR018060">
    <property type="entry name" value="HTH_AraC"/>
</dbReference>
<dbReference type="Gene3D" id="3.40.10.10">
    <property type="entry name" value="DNA Methylphosphotriester Repair Domain"/>
    <property type="match status" value="1"/>
</dbReference>
<dbReference type="SUPFAM" id="SSF57884">
    <property type="entry name" value="Ada DNA repair protein, N-terminal domain (N-Ada 10)"/>
    <property type="match status" value="1"/>
</dbReference>
<proteinExistence type="predicted"/>
<protein>
    <submittedName>
        <fullName evidence="15">Bifunctional DNA-binding transcriptional regulator/O6-methylguanine-DNA methyltransferase Ada</fullName>
        <ecNumber evidence="15">2.1.1.-</ecNumber>
    </submittedName>
</protein>
<dbReference type="SUPFAM" id="SSF46767">
    <property type="entry name" value="Methylated DNA-protein cysteine methyltransferase, C-terminal domain"/>
    <property type="match status" value="1"/>
</dbReference>
<dbReference type="PANTHER" id="PTHR10815">
    <property type="entry name" value="METHYLATED-DNA--PROTEIN-CYSTEINE METHYLTRANSFERASE"/>
    <property type="match status" value="1"/>
</dbReference>
<evidence type="ECO:0000256" key="8">
    <source>
        <dbReference type="ARBA" id="ARBA00023015"/>
    </source>
</evidence>
<reference evidence="15 16" key="1">
    <citation type="submission" date="2021-05" db="EMBL/GenBank/DDBJ databases">
        <title>Isolation, identification, and the growth promoting effects of Pantoea dispersa strain YSD J2 from the aboveground leaves of Cyperus esculentus L.Var. Sativus.</title>
        <authorList>
            <person name="Wang S."/>
            <person name="Tang X.M."/>
            <person name="Huang Y.N."/>
        </authorList>
    </citation>
    <scope>NUCLEOTIDE SEQUENCE [LARGE SCALE GENOMIC DNA]</scope>
    <source>
        <strain evidence="16">YSD YN2</strain>
    </source>
</reference>
<keyword evidence="12" id="KW-0234">DNA repair</keyword>
<dbReference type="Gene3D" id="1.10.10.60">
    <property type="entry name" value="Homeodomain-like"/>
    <property type="match status" value="1"/>
</dbReference>
<dbReference type="Pfam" id="PF01035">
    <property type="entry name" value="DNA_binding_1"/>
    <property type="match status" value="1"/>
</dbReference>
<keyword evidence="7" id="KW-0862">Zinc</keyword>
<comment type="catalytic activity">
    <reaction evidence="1">
        <text>a 4-O-methyl-thymidine in DNA + L-cysteinyl-[protein] = a thymidine in DNA + S-methyl-L-cysteinyl-[protein]</text>
        <dbReference type="Rhea" id="RHEA:53428"/>
        <dbReference type="Rhea" id="RHEA-COMP:10131"/>
        <dbReference type="Rhea" id="RHEA-COMP:10132"/>
        <dbReference type="Rhea" id="RHEA-COMP:13555"/>
        <dbReference type="Rhea" id="RHEA-COMP:13556"/>
        <dbReference type="ChEBI" id="CHEBI:29950"/>
        <dbReference type="ChEBI" id="CHEBI:82612"/>
        <dbReference type="ChEBI" id="CHEBI:137386"/>
        <dbReference type="ChEBI" id="CHEBI:137387"/>
        <dbReference type="EC" id="2.1.1.63"/>
    </reaction>
</comment>
<dbReference type="CDD" id="cd06445">
    <property type="entry name" value="ATase"/>
    <property type="match status" value="1"/>
</dbReference>
<dbReference type="InterPro" id="IPR036631">
    <property type="entry name" value="MGMT_N_sf"/>
</dbReference>
<dbReference type="Pfam" id="PF02805">
    <property type="entry name" value="Ada_Zn_binding"/>
    <property type="match status" value="1"/>
</dbReference>
<dbReference type="PROSITE" id="PS00374">
    <property type="entry name" value="MGMT"/>
    <property type="match status" value="1"/>
</dbReference>
<dbReference type="NCBIfam" id="NF011964">
    <property type="entry name" value="PRK15435.1"/>
    <property type="match status" value="1"/>
</dbReference>
<evidence type="ECO:0000259" key="14">
    <source>
        <dbReference type="PROSITE" id="PS01124"/>
    </source>
</evidence>
<dbReference type="InterPro" id="IPR009057">
    <property type="entry name" value="Homeodomain-like_sf"/>
</dbReference>
<sequence length="355" mass="39098">MKTIATPQSERRWQAVLARDTKADGRFVFAVNTTGIYCRPSCRVRHARRENVQFFDSPDAAEAAGFRPCKRCQPDRIHPDQQRVQRIVEACRILAASEMPLTLNAIASQVAMSPWHFHRLFKSVTGLTPKAWQQALRAGRVRSALHGGETVTRAMLDAGFQTGSSFYHQADTALGMTAQQYRRGAPDLTVDYTVAPCVLGLCLVARSARGICAVLLGEDENRLRDELAQLFPHATRLDADAAFNQQVAQVIGCIDHPQLACELPLDIRGTAFQQRVWQALRAIPPGETLSYQALAQRLGQPGASRAVASACAANRLALVIPCHRVVRSSGALAGYRWGTERKAMLLARESKSKEE</sequence>
<dbReference type="InterPro" id="IPR014048">
    <property type="entry name" value="MethylDNA_cys_MeTrfase_DNA-bd"/>
</dbReference>
<name>A0ABY6JAH7_9ENTR</name>
<dbReference type="InterPro" id="IPR036388">
    <property type="entry name" value="WH-like_DNA-bd_sf"/>
</dbReference>
<dbReference type="PROSITE" id="PS00041">
    <property type="entry name" value="HTH_ARAC_FAMILY_1"/>
    <property type="match status" value="1"/>
</dbReference>
<dbReference type="PANTHER" id="PTHR10815:SF14">
    <property type="entry name" value="BIFUNCTIONAL TRANSCRIPTIONAL ACTIVATOR_DNA REPAIR ENZYME ADA"/>
    <property type="match status" value="1"/>
</dbReference>
<gene>
    <name evidence="15" type="primary">ada</name>
    <name evidence="15" type="ORF">KFZ77_13370</name>
</gene>
<evidence type="ECO:0000313" key="16">
    <source>
        <dbReference type="Proteomes" id="UP001156318"/>
    </source>
</evidence>
<dbReference type="EMBL" id="CP074352">
    <property type="protein sequence ID" value="UYU30847.1"/>
    <property type="molecule type" value="Genomic_DNA"/>
</dbReference>
<evidence type="ECO:0000256" key="1">
    <source>
        <dbReference type="ARBA" id="ARBA00001286"/>
    </source>
</evidence>
<dbReference type="InterPro" id="IPR008332">
    <property type="entry name" value="MethylG_MeTrfase_N"/>
</dbReference>
<keyword evidence="10" id="KW-0010">Activator</keyword>
<keyword evidence="16" id="KW-1185">Reference proteome</keyword>
<dbReference type="EC" id="2.1.1.-" evidence="15"/>
<dbReference type="Pfam" id="PF02870">
    <property type="entry name" value="Methyltransf_1N"/>
    <property type="match status" value="1"/>
</dbReference>
<keyword evidence="9 15" id="KW-0238">DNA-binding</keyword>
<feature type="domain" description="HTH araC/xylS-type" evidence="14">
    <location>
        <begin position="85"/>
        <end position="184"/>
    </location>
</feature>
<dbReference type="InterPro" id="IPR016221">
    <property type="entry name" value="Bifunct_regulatory_prot_Ada"/>
</dbReference>
<dbReference type="InterPro" id="IPR036217">
    <property type="entry name" value="MethylDNA_cys_MeTrfase_DNAb"/>
</dbReference>
<dbReference type="GO" id="GO:0003677">
    <property type="term" value="F:DNA binding"/>
    <property type="evidence" value="ECO:0007669"/>
    <property type="project" value="UniProtKB-KW"/>
</dbReference>
<dbReference type="Gene3D" id="3.30.160.70">
    <property type="entry name" value="Methylated DNA-protein cysteine methyltransferase domain"/>
    <property type="match status" value="1"/>
</dbReference>
<keyword evidence="5" id="KW-0479">Metal-binding</keyword>
<evidence type="ECO:0000256" key="2">
    <source>
        <dbReference type="ARBA" id="ARBA00001947"/>
    </source>
</evidence>
<dbReference type="RefSeq" id="WP_264384479.1">
    <property type="nucleotide sequence ID" value="NZ_CP074352.1"/>
</dbReference>
<evidence type="ECO:0000256" key="4">
    <source>
        <dbReference type="ARBA" id="ARBA00022679"/>
    </source>
</evidence>
<dbReference type="InterPro" id="IPR001497">
    <property type="entry name" value="MethylDNA_cys_MeTrfase_AS"/>
</dbReference>